<organism evidence="1 2">
    <name type="scientific">Symbiodinium pilosum</name>
    <name type="common">Dinoflagellate</name>
    <dbReference type="NCBI Taxonomy" id="2952"/>
    <lineage>
        <taxon>Eukaryota</taxon>
        <taxon>Sar</taxon>
        <taxon>Alveolata</taxon>
        <taxon>Dinophyceae</taxon>
        <taxon>Suessiales</taxon>
        <taxon>Symbiodiniaceae</taxon>
        <taxon>Symbiodinium</taxon>
    </lineage>
</organism>
<accession>A0A812PRU8</accession>
<dbReference type="AlphaFoldDB" id="A0A812PRU8"/>
<name>A0A812PRU8_SYMPI</name>
<dbReference type="EMBL" id="CAJNIZ010014903">
    <property type="protein sequence ID" value="CAE7367598.1"/>
    <property type="molecule type" value="Genomic_DNA"/>
</dbReference>
<evidence type="ECO:0000313" key="1">
    <source>
        <dbReference type="EMBL" id="CAE7367598.1"/>
    </source>
</evidence>
<gene>
    <name evidence="1" type="ORF">SPIL2461_LOCUS8897</name>
</gene>
<reference evidence="1" key="1">
    <citation type="submission" date="2021-02" db="EMBL/GenBank/DDBJ databases">
        <authorList>
            <person name="Dougan E. K."/>
            <person name="Rhodes N."/>
            <person name="Thang M."/>
            <person name="Chan C."/>
        </authorList>
    </citation>
    <scope>NUCLEOTIDE SEQUENCE</scope>
</reference>
<comment type="caution">
    <text evidence="1">The sequence shown here is derived from an EMBL/GenBank/DDBJ whole genome shotgun (WGS) entry which is preliminary data.</text>
</comment>
<feature type="non-terminal residue" evidence="1">
    <location>
        <position position="1"/>
    </location>
</feature>
<evidence type="ECO:0000313" key="2">
    <source>
        <dbReference type="Proteomes" id="UP000649617"/>
    </source>
</evidence>
<sequence length="132" mass="14427">MHRLAFVPHGEHYAATTELRRLGPDSFWTSEIEGSSDRAPLTMVLFIVGDMPHATTSRHASLVLPLGRCQTFIDCCMPSTEAGFRQPLPPLRIASKVGRAVLVAQRRLDGSPDPAAGITACPSEQDAWLLIY</sequence>
<protein>
    <submittedName>
        <fullName evidence="1">Uncharacterized protein</fullName>
    </submittedName>
</protein>
<keyword evidence="2" id="KW-1185">Reference proteome</keyword>
<proteinExistence type="predicted"/>
<dbReference type="Proteomes" id="UP000649617">
    <property type="component" value="Unassembled WGS sequence"/>
</dbReference>